<dbReference type="InterPro" id="IPR003593">
    <property type="entry name" value="AAA+_ATPase"/>
</dbReference>
<evidence type="ECO:0000256" key="1">
    <source>
        <dbReference type="SAM" id="MobiDB-lite"/>
    </source>
</evidence>
<gene>
    <name evidence="3" type="ORF">AA0117_g9288</name>
</gene>
<dbReference type="Pfam" id="PF00004">
    <property type="entry name" value="AAA"/>
    <property type="match status" value="1"/>
</dbReference>
<sequence length="673" mass="77347">MTTSDYDHLELGPTLATPTVKPKFEDVTETEDIYGHIASTRRTAERMKYKVERDRYSDMAILIRRRLDSERQPLWMQIEIYSPEIQEAVAKVCGYSDLLNTKVSPIVIRKPYLALFHYRAELREYAVHSSRTDQEKVYLKVLVDFMAKAFARDETEYKRLVSKGQISFPLIWTLFKPGEEVFIHDSHFVRCGRVHSLQFIVRKGLWKLGTQSWDYNGISFGLVDDHVELQPFEGICDITSLPAYPVRFHKNHDKDDLRQQLIERGRKWKSMVDVSHLSYEEGIAWTTPDTGDMDELVPIHVSSRIITDYATHQQANPYYTTTFSRTLSKQTKEQTPDDIFDDVENAKDAKSQDQASKKEDEGDEIEDNRFFMQRNDSSYTMSDDQAVLSPAKVRGFSLTDKKWAFFLVDNATDIQWLEDPMERLEIDGSSKKVINALVTAHGRRRSSMDAQFQDIIPGKGLGLVFLFAGDPGLGKTLTAEVVSEHRKKALYAITSGELGIETAAADQRMRTIFDRAKAWDAYLLLDEADVFLAERDRDNLSRNGLVTVFLRLIEYYEGVIFLTTNRLTAFDPAFESRIQCKLFYDPLTPIQRTRIWRTLLPRRLSRDNEPLEWDENVLRTLGASHNINGREIKNMIVAALALAEAEGESLGEKHLNHVRAINETWAAKAKGET</sequence>
<dbReference type="AlphaFoldDB" id="A0A4Q4N867"/>
<organism evidence="3 4">
    <name type="scientific">Alternaria alternata</name>
    <name type="common">Alternaria rot fungus</name>
    <name type="synonym">Torula alternata</name>
    <dbReference type="NCBI Taxonomy" id="5599"/>
    <lineage>
        <taxon>Eukaryota</taxon>
        <taxon>Fungi</taxon>
        <taxon>Dikarya</taxon>
        <taxon>Ascomycota</taxon>
        <taxon>Pezizomycotina</taxon>
        <taxon>Dothideomycetes</taxon>
        <taxon>Pleosporomycetidae</taxon>
        <taxon>Pleosporales</taxon>
        <taxon>Pleosporineae</taxon>
        <taxon>Pleosporaceae</taxon>
        <taxon>Alternaria</taxon>
        <taxon>Alternaria sect. Alternaria</taxon>
        <taxon>Alternaria alternata complex</taxon>
    </lineage>
</organism>
<feature type="domain" description="AAA+ ATPase" evidence="2">
    <location>
        <begin position="461"/>
        <end position="588"/>
    </location>
</feature>
<proteinExistence type="predicted"/>
<protein>
    <recommendedName>
        <fullName evidence="2">AAA+ ATPase domain-containing protein</fullName>
    </recommendedName>
</protein>
<dbReference type="GO" id="GO:0005524">
    <property type="term" value="F:ATP binding"/>
    <property type="evidence" value="ECO:0007669"/>
    <property type="project" value="InterPro"/>
</dbReference>
<dbReference type="VEuPathDB" id="FungiDB:CC77DRAFT_928293"/>
<evidence type="ECO:0000259" key="2">
    <source>
        <dbReference type="SMART" id="SM00382"/>
    </source>
</evidence>
<feature type="compositionally biased region" description="Basic and acidic residues" evidence="1">
    <location>
        <begin position="344"/>
        <end position="360"/>
    </location>
</feature>
<comment type="caution">
    <text evidence="3">The sequence shown here is derived from an EMBL/GenBank/DDBJ whole genome shotgun (WGS) entry which is preliminary data.</text>
</comment>
<evidence type="ECO:0000313" key="3">
    <source>
        <dbReference type="EMBL" id="RYN71713.1"/>
    </source>
</evidence>
<dbReference type="InterPro" id="IPR003959">
    <property type="entry name" value="ATPase_AAA_core"/>
</dbReference>
<dbReference type="SMART" id="SM00382">
    <property type="entry name" value="AAA"/>
    <property type="match status" value="1"/>
</dbReference>
<dbReference type="InterPro" id="IPR054289">
    <property type="entry name" value="DUF7025"/>
</dbReference>
<dbReference type="Proteomes" id="UP000291422">
    <property type="component" value="Unassembled WGS sequence"/>
</dbReference>
<evidence type="ECO:0000313" key="4">
    <source>
        <dbReference type="Proteomes" id="UP000291422"/>
    </source>
</evidence>
<dbReference type="EMBL" id="PDXD01000030">
    <property type="protein sequence ID" value="RYN71713.1"/>
    <property type="molecule type" value="Genomic_DNA"/>
</dbReference>
<dbReference type="GO" id="GO:0016887">
    <property type="term" value="F:ATP hydrolysis activity"/>
    <property type="evidence" value="ECO:0007669"/>
    <property type="project" value="InterPro"/>
</dbReference>
<dbReference type="SUPFAM" id="SSF52540">
    <property type="entry name" value="P-loop containing nucleoside triphosphate hydrolases"/>
    <property type="match status" value="1"/>
</dbReference>
<dbReference type="InterPro" id="IPR027417">
    <property type="entry name" value="P-loop_NTPase"/>
</dbReference>
<dbReference type="PANTHER" id="PTHR46411:SF2">
    <property type="entry name" value="AAA+ ATPASE DOMAIN-CONTAINING PROTEIN"/>
    <property type="match status" value="1"/>
</dbReference>
<feature type="region of interest" description="Disordered" evidence="1">
    <location>
        <begin position="343"/>
        <end position="366"/>
    </location>
</feature>
<name>A0A4Q4N867_ALTAL</name>
<accession>A0A4Q4N867</accession>
<dbReference type="Pfam" id="PF22942">
    <property type="entry name" value="DUF7025"/>
    <property type="match status" value="1"/>
</dbReference>
<dbReference type="PANTHER" id="PTHR46411">
    <property type="entry name" value="FAMILY ATPASE, PUTATIVE-RELATED"/>
    <property type="match status" value="1"/>
</dbReference>
<dbReference type="Gene3D" id="3.40.50.300">
    <property type="entry name" value="P-loop containing nucleotide triphosphate hydrolases"/>
    <property type="match status" value="1"/>
</dbReference>
<reference evidence="4" key="1">
    <citation type="journal article" date="2019" name="bioRxiv">
        <title>Genomics, evolutionary history and diagnostics of the Alternaria alternata species group including apple and Asian pear pathotypes.</title>
        <authorList>
            <person name="Armitage A.D."/>
            <person name="Cockerton H.M."/>
            <person name="Sreenivasaprasad S."/>
            <person name="Woodhall J.W."/>
            <person name="Lane C.R."/>
            <person name="Harrison R.J."/>
            <person name="Clarkson J.P."/>
        </authorList>
    </citation>
    <scope>NUCLEOTIDE SEQUENCE [LARGE SCALE GENOMIC DNA]</scope>
    <source>
        <strain evidence="4">FERA 1177</strain>
    </source>
</reference>